<dbReference type="EMBL" id="CAXAMM010041249">
    <property type="protein sequence ID" value="CAK9098241.1"/>
    <property type="molecule type" value="Genomic_DNA"/>
</dbReference>
<evidence type="ECO:0000313" key="2">
    <source>
        <dbReference type="Proteomes" id="UP001642464"/>
    </source>
</evidence>
<comment type="caution">
    <text evidence="1">The sequence shown here is derived from an EMBL/GenBank/DDBJ whole genome shotgun (WGS) entry which is preliminary data.</text>
</comment>
<protein>
    <submittedName>
        <fullName evidence="1">Multidrug resistance protein</fullName>
    </submittedName>
</protein>
<organism evidence="1 2">
    <name type="scientific">Durusdinium trenchii</name>
    <dbReference type="NCBI Taxonomy" id="1381693"/>
    <lineage>
        <taxon>Eukaryota</taxon>
        <taxon>Sar</taxon>
        <taxon>Alveolata</taxon>
        <taxon>Dinophyceae</taxon>
        <taxon>Suessiales</taxon>
        <taxon>Symbiodiniaceae</taxon>
        <taxon>Durusdinium</taxon>
    </lineage>
</organism>
<accession>A0ABP0RG43</accession>
<name>A0ABP0RG43_9DINO</name>
<feature type="non-terminal residue" evidence="1">
    <location>
        <position position="77"/>
    </location>
</feature>
<proteinExistence type="predicted"/>
<feature type="non-terminal residue" evidence="1">
    <location>
        <position position="1"/>
    </location>
</feature>
<gene>
    <name evidence="1" type="ORF">SCF082_LOCUS46054</name>
</gene>
<dbReference type="Gene3D" id="3.40.50.300">
    <property type="entry name" value="P-loop containing nucleotide triphosphate hydrolases"/>
    <property type="match status" value="1"/>
</dbReference>
<dbReference type="InterPro" id="IPR027417">
    <property type="entry name" value="P-loop_NTPase"/>
</dbReference>
<keyword evidence="2" id="KW-1185">Reference proteome</keyword>
<evidence type="ECO:0000313" key="1">
    <source>
        <dbReference type="EMBL" id="CAK9098241.1"/>
    </source>
</evidence>
<reference evidence="1 2" key="1">
    <citation type="submission" date="2024-02" db="EMBL/GenBank/DDBJ databases">
        <authorList>
            <person name="Chen Y."/>
            <person name="Shah S."/>
            <person name="Dougan E. K."/>
            <person name="Thang M."/>
            <person name="Chan C."/>
        </authorList>
    </citation>
    <scope>NUCLEOTIDE SEQUENCE [LARGE SCALE GENOMIC DNA]</scope>
</reference>
<sequence>TVRNSDLIYVLMRGSLVESGNHTQLPLGRVFGAGMEKKGSYFALVAAQESSQKAEEAEANQPFGWVDGLPLHRLKRG</sequence>
<dbReference type="Proteomes" id="UP001642464">
    <property type="component" value="Unassembled WGS sequence"/>
</dbReference>